<dbReference type="EMBL" id="JAINUF010000013">
    <property type="protein sequence ID" value="KAJ8343504.1"/>
    <property type="molecule type" value="Genomic_DNA"/>
</dbReference>
<dbReference type="PANTHER" id="PTHR17615">
    <property type="entry name" value="PROTEIN FAM189A"/>
    <property type="match status" value="1"/>
</dbReference>
<name>A0A9Q1ER21_SYNKA</name>
<keyword evidence="8" id="KW-1185">Reference proteome</keyword>
<feature type="compositionally biased region" description="Low complexity" evidence="6">
    <location>
        <begin position="93"/>
        <end position="111"/>
    </location>
</feature>
<feature type="compositionally biased region" description="Pro residues" evidence="6">
    <location>
        <begin position="166"/>
        <end position="176"/>
    </location>
</feature>
<feature type="region of interest" description="Disordered" evidence="6">
    <location>
        <begin position="281"/>
        <end position="300"/>
    </location>
</feature>
<keyword evidence="2" id="KW-0812">Transmembrane</keyword>
<keyword evidence="3" id="KW-1133">Transmembrane helix</keyword>
<dbReference type="PANTHER" id="PTHR17615:SF6">
    <property type="entry name" value="PROTEIN ENTREP2"/>
    <property type="match status" value="1"/>
</dbReference>
<dbReference type="Proteomes" id="UP001152622">
    <property type="component" value="Chromosome 13"/>
</dbReference>
<evidence type="ECO:0000256" key="6">
    <source>
        <dbReference type="SAM" id="MobiDB-lite"/>
    </source>
</evidence>
<gene>
    <name evidence="7" type="ORF">SKAU_G00308330</name>
</gene>
<accession>A0A9Q1ER21</accession>
<evidence type="ECO:0000256" key="4">
    <source>
        <dbReference type="ARBA" id="ARBA00023136"/>
    </source>
</evidence>
<feature type="region of interest" description="Disordered" evidence="6">
    <location>
        <begin position="218"/>
        <end position="269"/>
    </location>
</feature>
<feature type="compositionally biased region" description="Basic residues" evidence="6">
    <location>
        <begin position="245"/>
        <end position="255"/>
    </location>
</feature>
<proteinExistence type="inferred from homology"/>
<feature type="compositionally biased region" description="Low complexity" evidence="6">
    <location>
        <begin position="218"/>
        <end position="233"/>
    </location>
</feature>
<dbReference type="OrthoDB" id="10036151at2759"/>
<evidence type="ECO:0000313" key="8">
    <source>
        <dbReference type="Proteomes" id="UP001152622"/>
    </source>
</evidence>
<feature type="compositionally biased region" description="Polar residues" evidence="6">
    <location>
        <begin position="285"/>
        <end position="296"/>
    </location>
</feature>
<comment type="caution">
    <text evidence="7">The sequence shown here is derived from an EMBL/GenBank/DDBJ whole genome shotgun (WGS) entry which is preliminary data.</text>
</comment>
<dbReference type="InterPro" id="IPR030431">
    <property type="entry name" value="ENTREP1-3"/>
</dbReference>
<evidence type="ECO:0000313" key="7">
    <source>
        <dbReference type="EMBL" id="KAJ8343504.1"/>
    </source>
</evidence>
<protein>
    <submittedName>
        <fullName evidence="7">Uncharacterized protein</fullName>
    </submittedName>
</protein>
<sequence length="482" mass="51389">MRLWWDRPLLVRSLPVWSSRPQSPACVRGTPLLASVLRPLWTAPPSWCRRWPTCLTAAAPRRTCAPWRSRAPSTPPLTSPPSARRAPPPPTAAAPAWNTAAPARYSAAAPARNHDDGGHSDSSHSQDHSPDWSLENIDALGGEEPMGASPVPTPTHTGEKASRTPEIPPALPPPSPASASNAAAPAGVASGSACPSLSPRLRGHRLCFSVWSPPCSSSSSSSSSSASQHPSNSTVSCSLTSDRPRPHRPGRRYRKLAQMARSTSDPISCASVSGSDSCGCASASNQQPEDSPQTSPEPAACSEHTAVVVSYQSSAKPSAPGCGKQKAAAKVDIRLKPRGLQVASRERPHSLADFKTYKDTKVLVAKFLEHSSCSLPLEVQQVVNSIKFVIKSDERHMEEAIFSANIIDQVMTQSPSRLRSPRKRLHEDLHLQSCGALSSPSSFRHRSRGSRSPGPPEPPSPPGGSLSDRHHSLISVCRETIL</sequence>
<reference evidence="7" key="1">
    <citation type="journal article" date="2023" name="Science">
        <title>Genome structures resolve the early diversification of teleost fishes.</title>
        <authorList>
            <person name="Parey E."/>
            <person name="Louis A."/>
            <person name="Montfort J."/>
            <person name="Bouchez O."/>
            <person name="Roques C."/>
            <person name="Iampietro C."/>
            <person name="Lluch J."/>
            <person name="Castinel A."/>
            <person name="Donnadieu C."/>
            <person name="Desvignes T."/>
            <person name="Floi Bucao C."/>
            <person name="Jouanno E."/>
            <person name="Wen M."/>
            <person name="Mejri S."/>
            <person name="Dirks R."/>
            <person name="Jansen H."/>
            <person name="Henkel C."/>
            <person name="Chen W.J."/>
            <person name="Zahm M."/>
            <person name="Cabau C."/>
            <person name="Klopp C."/>
            <person name="Thompson A.W."/>
            <person name="Robinson-Rechavi M."/>
            <person name="Braasch I."/>
            <person name="Lecointre G."/>
            <person name="Bobe J."/>
            <person name="Postlethwait J.H."/>
            <person name="Berthelot C."/>
            <person name="Roest Crollius H."/>
            <person name="Guiguen Y."/>
        </authorList>
    </citation>
    <scope>NUCLEOTIDE SEQUENCE</scope>
    <source>
        <strain evidence="7">WJC10195</strain>
    </source>
</reference>
<dbReference type="GO" id="GO:0016020">
    <property type="term" value="C:membrane"/>
    <property type="evidence" value="ECO:0007669"/>
    <property type="project" value="UniProtKB-SubCell"/>
</dbReference>
<dbReference type="AlphaFoldDB" id="A0A9Q1ER21"/>
<evidence type="ECO:0000256" key="1">
    <source>
        <dbReference type="ARBA" id="ARBA00004370"/>
    </source>
</evidence>
<keyword evidence="4" id="KW-0472">Membrane</keyword>
<evidence type="ECO:0000256" key="5">
    <source>
        <dbReference type="ARBA" id="ARBA00034309"/>
    </source>
</evidence>
<organism evidence="7 8">
    <name type="scientific">Synaphobranchus kaupii</name>
    <name type="common">Kaup's arrowtooth eel</name>
    <dbReference type="NCBI Taxonomy" id="118154"/>
    <lineage>
        <taxon>Eukaryota</taxon>
        <taxon>Metazoa</taxon>
        <taxon>Chordata</taxon>
        <taxon>Craniata</taxon>
        <taxon>Vertebrata</taxon>
        <taxon>Euteleostomi</taxon>
        <taxon>Actinopterygii</taxon>
        <taxon>Neopterygii</taxon>
        <taxon>Teleostei</taxon>
        <taxon>Anguilliformes</taxon>
        <taxon>Synaphobranchidae</taxon>
        <taxon>Synaphobranchus</taxon>
    </lineage>
</organism>
<comment type="subcellular location">
    <subcellularLocation>
        <location evidence="1">Membrane</location>
    </subcellularLocation>
</comment>
<feature type="compositionally biased region" description="Low complexity" evidence="6">
    <location>
        <begin position="177"/>
        <end position="193"/>
    </location>
</feature>
<feature type="region of interest" description="Disordered" evidence="6">
    <location>
        <begin position="63"/>
        <end position="193"/>
    </location>
</feature>
<evidence type="ECO:0000256" key="3">
    <source>
        <dbReference type="ARBA" id="ARBA00022989"/>
    </source>
</evidence>
<comment type="similarity">
    <text evidence="5">Belongs to the ENTREP family.</text>
</comment>
<evidence type="ECO:0000256" key="2">
    <source>
        <dbReference type="ARBA" id="ARBA00022692"/>
    </source>
</evidence>
<feature type="region of interest" description="Disordered" evidence="6">
    <location>
        <begin position="435"/>
        <end position="471"/>
    </location>
</feature>
<feature type="compositionally biased region" description="Pro residues" evidence="6">
    <location>
        <begin position="453"/>
        <end position="462"/>
    </location>
</feature>
<feature type="compositionally biased region" description="Basic and acidic residues" evidence="6">
    <location>
        <begin position="112"/>
        <end position="130"/>
    </location>
</feature>